<dbReference type="Proteomes" id="UP000663828">
    <property type="component" value="Unassembled WGS sequence"/>
</dbReference>
<dbReference type="SUPFAM" id="SSF51905">
    <property type="entry name" value="FAD/NAD(P)-binding domain"/>
    <property type="match status" value="1"/>
</dbReference>
<feature type="domain" description="Glucose-methanol-choline oxidoreductase C-terminal" evidence="2">
    <location>
        <begin position="2"/>
        <end position="108"/>
    </location>
</feature>
<comment type="similarity">
    <text evidence="1">Belongs to the GMC oxidoreductase family.</text>
</comment>
<feature type="non-terminal residue" evidence="3">
    <location>
        <position position="1"/>
    </location>
</feature>
<comment type="caution">
    <text evidence="3">The sequence shown here is derived from an EMBL/GenBank/DDBJ whole genome shotgun (WGS) entry which is preliminary data.</text>
</comment>
<dbReference type="Pfam" id="PF05199">
    <property type="entry name" value="GMC_oxred_C"/>
    <property type="match status" value="1"/>
</dbReference>
<dbReference type="Gene3D" id="3.50.50.60">
    <property type="entry name" value="FAD/NAD(P)-binding domain"/>
    <property type="match status" value="1"/>
</dbReference>
<evidence type="ECO:0000256" key="1">
    <source>
        <dbReference type="ARBA" id="ARBA00010790"/>
    </source>
</evidence>
<dbReference type="Gene3D" id="3.30.560.10">
    <property type="entry name" value="Glucose Oxidase, domain 3"/>
    <property type="match status" value="1"/>
</dbReference>
<evidence type="ECO:0000259" key="2">
    <source>
        <dbReference type="Pfam" id="PF05199"/>
    </source>
</evidence>
<dbReference type="GO" id="GO:0050660">
    <property type="term" value="F:flavin adenine dinucleotide binding"/>
    <property type="evidence" value="ECO:0007669"/>
    <property type="project" value="InterPro"/>
</dbReference>
<dbReference type="InterPro" id="IPR036188">
    <property type="entry name" value="FAD/NAD-bd_sf"/>
</dbReference>
<gene>
    <name evidence="3" type="ORF">XAT740_LOCUS63611</name>
</gene>
<protein>
    <recommendedName>
        <fullName evidence="2">Glucose-methanol-choline oxidoreductase C-terminal domain-containing protein</fullName>
    </recommendedName>
</protein>
<dbReference type="AlphaFoldDB" id="A0A816HTW7"/>
<dbReference type="InterPro" id="IPR007867">
    <property type="entry name" value="GMC_OxRtase_C"/>
</dbReference>
<organism evidence="3 4">
    <name type="scientific">Adineta ricciae</name>
    <name type="common">Rotifer</name>
    <dbReference type="NCBI Taxonomy" id="249248"/>
    <lineage>
        <taxon>Eukaryota</taxon>
        <taxon>Metazoa</taxon>
        <taxon>Spiralia</taxon>
        <taxon>Gnathifera</taxon>
        <taxon>Rotifera</taxon>
        <taxon>Eurotatoria</taxon>
        <taxon>Bdelloidea</taxon>
        <taxon>Adinetida</taxon>
        <taxon>Adinetidae</taxon>
        <taxon>Adineta</taxon>
    </lineage>
</organism>
<reference evidence="3" key="1">
    <citation type="submission" date="2021-02" db="EMBL/GenBank/DDBJ databases">
        <authorList>
            <person name="Nowell W R."/>
        </authorList>
    </citation>
    <scope>NUCLEOTIDE SEQUENCE</scope>
</reference>
<dbReference type="GO" id="GO:0016614">
    <property type="term" value="F:oxidoreductase activity, acting on CH-OH group of donors"/>
    <property type="evidence" value="ECO:0007669"/>
    <property type="project" value="InterPro"/>
</dbReference>
<dbReference type="EMBL" id="CAJNOR010019993">
    <property type="protein sequence ID" value="CAF1690133.1"/>
    <property type="molecule type" value="Genomic_DNA"/>
</dbReference>
<sequence>KLIEACKITDQICKTKPLNSVLELMMDYRNENATSENQYQFLESYIRRYSLTAHHPIGTCKMGKQEDPMAVVTPDTRVKGVKGLRVVDASIMPTLVSGNTNIPTIAIAERAADLIKSNS</sequence>
<name>A0A816HTW7_ADIRI</name>
<dbReference type="PANTHER" id="PTHR11552">
    <property type="entry name" value="GLUCOSE-METHANOL-CHOLINE GMC OXIDOREDUCTASE"/>
    <property type="match status" value="1"/>
</dbReference>
<evidence type="ECO:0000313" key="4">
    <source>
        <dbReference type="Proteomes" id="UP000663828"/>
    </source>
</evidence>
<dbReference type="InterPro" id="IPR012132">
    <property type="entry name" value="GMC_OxRdtase"/>
</dbReference>
<dbReference type="PANTHER" id="PTHR11552:SF147">
    <property type="entry name" value="CHOLINE DEHYDROGENASE, MITOCHONDRIAL"/>
    <property type="match status" value="1"/>
</dbReference>
<accession>A0A816HTW7</accession>
<proteinExistence type="inferred from homology"/>
<keyword evidence="4" id="KW-1185">Reference proteome</keyword>
<evidence type="ECO:0000313" key="3">
    <source>
        <dbReference type="EMBL" id="CAF1690133.1"/>
    </source>
</evidence>